<keyword evidence="3" id="KW-1185">Reference proteome</keyword>
<protein>
    <submittedName>
        <fullName evidence="2">Uncharacterized protein</fullName>
    </submittedName>
</protein>
<gene>
    <name evidence="2" type="ORF">SCLCIDRAFT_30942</name>
</gene>
<reference evidence="2 3" key="1">
    <citation type="submission" date="2014-04" db="EMBL/GenBank/DDBJ databases">
        <authorList>
            <consortium name="DOE Joint Genome Institute"/>
            <person name="Kuo A."/>
            <person name="Kohler A."/>
            <person name="Nagy L.G."/>
            <person name="Floudas D."/>
            <person name="Copeland A."/>
            <person name="Barry K.W."/>
            <person name="Cichocki N."/>
            <person name="Veneault-Fourrey C."/>
            <person name="LaButti K."/>
            <person name="Lindquist E.A."/>
            <person name="Lipzen A."/>
            <person name="Lundell T."/>
            <person name="Morin E."/>
            <person name="Murat C."/>
            <person name="Sun H."/>
            <person name="Tunlid A."/>
            <person name="Henrissat B."/>
            <person name="Grigoriev I.V."/>
            <person name="Hibbett D.S."/>
            <person name="Martin F."/>
            <person name="Nordberg H.P."/>
            <person name="Cantor M.N."/>
            <person name="Hua S.X."/>
        </authorList>
    </citation>
    <scope>NUCLEOTIDE SEQUENCE [LARGE SCALE GENOMIC DNA]</scope>
    <source>
        <strain evidence="2 3">Foug A</strain>
    </source>
</reference>
<dbReference type="AlphaFoldDB" id="A0A0C2YYH5"/>
<dbReference type="InParanoid" id="A0A0C2YYH5"/>
<sequence>MAHHTQNTKDFTSAINNGHSGSDNKSSMECKSSGNECEELKQVHAAVAPHAMNASPDEVHAALEEAQNLLLVMHGKFQVLKKRNALLEAQKEKGHRGKKVGNLSNKELSAALNNNVIRAYGHKYSATHCLWIVMEVFPLHDNPEINLSSAEGWLFPLAIEDGVKTKLFKFISKEDHGLMLHKGFGNVFAHGVQSVHSEMAPDTKSMGGVIFGLPTDYFVHSCNRSKETCYWELLLSPMGKYTKFPPFLFPHMDNISPSDFLKMAILFHALQATFFGKSSVGGSSHAPGPKYKAKLWDLWDTSAGMVAGAAIVTIFILSGDSSLNMKGDKTQIPYLEWHNYYHSCLLSGNTWAWLVFMFFNNSLFKASSSLDVDLIMEGGVELDNWELEYQNAFEGGIEAPAASKTSLPPHQESLICCPPTPSDVPIVNALNSISGAIGGLTLDNEQAPPPPPPPPPPGSLDQVVKDRPTKAPGTKGKVRGTKGKQRGKTAATVDEDHLQ</sequence>
<dbReference type="OrthoDB" id="2693481at2759"/>
<dbReference type="Proteomes" id="UP000053989">
    <property type="component" value="Unassembled WGS sequence"/>
</dbReference>
<feature type="region of interest" description="Disordered" evidence="1">
    <location>
        <begin position="439"/>
        <end position="499"/>
    </location>
</feature>
<name>A0A0C2YYH5_9AGAM</name>
<dbReference type="STRING" id="1036808.A0A0C2YYH5"/>
<evidence type="ECO:0000256" key="1">
    <source>
        <dbReference type="SAM" id="MobiDB-lite"/>
    </source>
</evidence>
<accession>A0A0C2YYH5</accession>
<organism evidence="2 3">
    <name type="scientific">Scleroderma citrinum Foug A</name>
    <dbReference type="NCBI Taxonomy" id="1036808"/>
    <lineage>
        <taxon>Eukaryota</taxon>
        <taxon>Fungi</taxon>
        <taxon>Dikarya</taxon>
        <taxon>Basidiomycota</taxon>
        <taxon>Agaricomycotina</taxon>
        <taxon>Agaricomycetes</taxon>
        <taxon>Agaricomycetidae</taxon>
        <taxon>Boletales</taxon>
        <taxon>Sclerodermatineae</taxon>
        <taxon>Sclerodermataceae</taxon>
        <taxon>Scleroderma</taxon>
    </lineage>
</organism>
<feature type="region of interest" description="Disordered" evidence="1">
    <location>
        <begin position="1"/>
        <end position="33"/>
    </location>
</feature>
<evidence type="ECO:0000313" key="2">
    <source>
        <dbReference type="EMBL" id="KIM54643.1"/>
    </source>
</evidence>
<reference evidence="3" key="2">
    <citation type="submission" date="2015-01" db="EMBL/GenBank/DDBJ databases">
        <title>Evolutionary Origins and Diversification of the Mycorrhizal Mutualists.</title>
        <authorList>
            <consortium name="DOE Joint Genome Institute"/>
            <consortium name="Mycorrhizal Genomics Consortium"/>
            <person name="Kohler A."/>
            <person name="Kuo A."/>
            <person name="Nagy L.G."/>
            <person name="Floudas D."/>
            <person name="Copeland A."/>
            <person name="Barry K.W."/>
            <person name="Cichocki N."/>
            <person name="Veneault-Fourrey C."/>
            <person name="LaButti K."/>
            <person name="Lindquist E.A."/>
            <person name="Lipzen A."/>
            <person name="Lundell T."/>
            <person name="Morin E."/>
            <person name="Murat C."/>
            <person name="Riley R."/>
            <person name="Ohm R."/>
            <person name="Sun H."/>
            <person name="Tunlid A."/>
            <person name="Henrissat B."/>
            <person name="Grigoriev I.V."/>
            <person name="Hibbett D.S."/>
            <person name="Martin F."/>
        </authorList>
    </citation>
    <scope>NUCLEOTIDE SEQUENCE [LARGE SCALE GENOMIC DNA]</scope>
    <source>
        <strain evidence="3">Foug A</strain>
    </source>
</reference>
<proteinExistence type="predicted"/>
<evidence type="ECO:0000313" key="3">
    <source>
        <dbReference type="Proteomes" id="UP000053989"/>
    </source>
</evidence>
<dbReference type="HOGENOM" id="CLU_557898_0_0_1"/>
<dbReference type="EMBL" id="KN822150">
    <property type="protein sequence ID" value="KIM54643.1"/>
    <property type="molecule type" value="Genomic_DNA"/>
</dbReference>
<feature type="compositionally biased region" description="Pro residues" evidence="1">
    <location>
        <begin position="447"/>
        <end position="458"/>
    </location>
</feature>
<feature type="compositionally biased region" description="Basic residues" evidence="1">
    <location>
        <begin position="476"/>
        <end position="487"/>
    </location>
</feature>